<dbReference type="SUPFAM" id="SSF54001">
    <property type="entry name" value="Cysteine proteinases"/>
    <property type="match status" value="1"/>
</dbReference>
<dbReference type="GO" id="GO:0006508">
    <property type="term" value="P:proteolysis"/>
    <property type="evidence" value="ECO:0007669"/>
    <property type="project" value="UniProtKB-KW"/>
</dbReference>
<name>A0A5B1M814_9ACTN</name>
<dbReference type="InterPro" id="IPR038765">
    <property type="entry name" value="Papain-like_cys_pep_sf"/>
</dbReference>
<protein>
    <recommendedName>
        <fullName evidence="7">NlpC/P60 domain-containing protein</fullName>
    </recommendedName>
</protein>
<dbReference type="InterPro" id="IPR000064">
    <property type="entry name" value="NLP_P60_dom"/>
</dbReference>
<dbReference type="PROSITE" id="PS51935">
    <property type="entry name" value="NLPC_P60"/>
    <property type="match status" value="1"/>
</dbReference>
<evidence type="ECO:0000259" key="7">
    <source>
        <dbReference type="PROSITE" id="PS51935"/>
    </source>
</evidence>
<keyword evidence="6" id="KW-0732">Signal</keyword>
<dbReference type="PANTHER" id="PTHR47359:SF3">
    <property type="entry name" value="NLP_P60 DOMAIN-CONTAINING PROTEIN-RELATED"/>
    <property type="match status" value="1"/>
</dbReference>
<evidence type="ECO:0000313" key="8">
    <source>
        <dbReference type="EMBL" id="KAA1428943.1"/>
    </source>
</evidence>
<dbReference type="Proteomes" id="UP000324351">
    <property type="component" value="Unassembled WGS sequence"/>
</dbReference>
<dbReference type="AlphaFoldDB" id="A0A5B1M814"/>
<keyword evidence="5" id="KW-0175">Coiled coil</keyword>
<evidence type="ECO:0000256" key="6">
    <source>
        <dbReference type="SAM" id="SignalP"/>
    </source>
</evidence>
<reference evidence="8 9" key="1">
    <citation type="submission" date="2019-09" db="EMBL/GenBank/DDBJ databases">
        <title>Nocardioides panacisoli sp. nov., isolated from the soil of a ginseng field.</title>
        <authorList>
            <person name="Cho C."/>
        </authorList>
    </citation>
    <scope>NUCLEOTIDE SEQUENCE [LARGE SCALE GENOMIC DNA]</scope>
    <source>
        <strain evidence="8 9">BN140041</strain>
    </source>
</reference>
<feature type="chain" id="PRO_5023150344" description="NlpC/P60 domain-containing protein" evidence="6">
    <location>
        <begin position="34"/>
        <end position="329"/>
    </location>
</feature>
<evidence type="ECO:0000313" key="9">
    <source>
        <dbReference type="Proteomes" id="UP000324351"/>
    </source>
</evidence>
<evidence type="ECO:0000256" key="1">
    <source>
        <dbReference type="ARBA" id="ARBA00007074"/>
    </source>
</evidence>
<feature type="domain" description="NlpC/P60" evidence="7">
    <location>
        <begin position="214"/>
        <end position="329"/>
    </location>
</feature>
<reference evidence="8 9" key="2">
    <citation type="submission" date="2019-09" db="EMBL/GenBank/DDBJ databases">
        <authorList>
            <person name="Jin C."/>
        </authorList>
    </citation>
    <scope>NUCLEOTIDE SEQUENCE [LARGE SCALE GENOMIC DNA]</scope>
    <source>
        <strain evidence="8 9">BN140041</strain>
    </source>
</reference>
<keyword evidence="2" id="KW-0645">Protease</keyword>
<feature type="signal peptide" evidence="6">
    <location>
        <begin position="1"/>
        <end position="33"/>
    </location>
</feature>
<feature type="coiled-coil region" evidence="5">
    <location>
        <begin position="155"/>
        <end position="200"/>
    </location>
</feature>
<keyword evidence="9" id="KW-1185">Reference proteome</keyword>
<dbReference type="PANTHER" id="PTHR47359">
    <property type="entry name" value="PEPTIDOGLYCAN DL-ENDOPEPTIDASE CWLO"/>
    <property type="match status" value="1"/>
</dbReference>
<organism evidence="8 9">
    <name type="scientific">Nocardioides antri</name>
    <dbReference type="NCBI Taxonomy" id="2607659"/>
    <lineage>
        <taxon>Bacteria</taxon>
        <taxon>Bacillati</taxon>
        <taxon>Actinomycetota</taxon>
        <taxon>Actinomycetes</taxon>
        <taxon>Propionibacteriales</taxon>
        <taxon>Nocardioidaceae</taxon>
        <taxon>Nocardioides</taxon>
    </lineage>
</organism>
<evidence type="ECO:0000256" key="5">
    <source>
        <dbReference type="SAM" id="Coils"/>
    </source>
</evidence>
<dbReference type="EMBL" id="VUJW01000001">
    <property type="protein sequence ID" value="KAA1428943.1"/>
    <property type="molecule type" value="Genomic_DNA"/>
</dbReference>
<dbReference type="RefSeq" id="WP_149748565.1">
    <property type="nucleotide sequence ID" value="NZ_VUJW01000001.1"/>
</dbReference>
<sequence length="329" mass="35354">MLNGRTRFTTALSALALVGSIGLMASASGPAQAEPDIDDVRARVDRLFLEAEQAQERYHDAKVELDELNDELDSLESDEVRQGDQVAEVRSDVRNAVIRQFQGQTLGPGGQLLNSDEDAFLNELSTLTTVSDLQDSLLADYNDELKAYTIRRTETADRRDQVADLEAELQDEKETVDDKLAEAEGLLEELEAEERAAILSRDGDVRAPSDVPAEGRAAAAVDFLMAQIGDAYVYGAAGPDAWDCSGLTMMAWAQAGVSLPHSSSAQYSSGTRVSESQLQPGDLVFYYSPISHVEMYIGNGLIAGAANPGAGVRVADLHSMPYVGAVRPG</sequence>
<evidence type="ECO:0000256" key="4">
    <source>
        <dbReference type="ARBA" id="ARBA00022807"/>
    </source>
</evidence>
<gene>
    <name evidence="8" type="ORF">F0U47_01645</name>
</gene>
<dbReference type="Gene3D" id="3.90.1720.10">
    <property type="entry name" value="endopeptidase domain like (from Nostoc punctiforme)"/>
    <property type="match status" value="1"/>
</dbReference>
<evidence type="ECO:0000256" key="2">
    <source>
        <dbReference type="ARBA" id="ARBA00022670"/>
    </source>
</evidence>
<dbReference type="GO" id="GO:0008234">
    <property type="term" value="F:cysteine-type peptidase activity"/>
    <property type="evidence" value="ECO:0007669"/>
    <property type="project" value="UniProtKB-KW"/>
</dbReference>
<evidence type="ECO:0000256" key="3">
    <source>
        <dbReference type="ARBA" id="ARBA00022801"/>
    </source>
</evidence>
<proteinExistence type="inferred from homology"/>
<dbReference type="InterPro" id="IPR051794">
    <property type="entry name" value="PG_Endopeptidase_C40"/>
</dbReference>
<keyword evidence="3" id="KW-0378">Hydrolase</keyword>
<accession>A0A5B1M814</accession>
<comment type="caution">
    <text evidence="8">The sequence shown here is derived from an EMBL/GenBank/DDBJ whole genome shotgun (WGS) entry which is preliminary data.</text>
</comment>
<dbReference type="Pfam" id="PF00877">
    <property type="entry name" value="NLPC_P60"/>
    <property type="match status" value="1"/>
</dbReference>
<keyword evidence="4" id="KW-0788">Thiol protease</keyword>
<feature type="coiled-coil region" evidence="5">
    <location>
        <begin position="37"/>
        <end position="85"/>
    </location>
</feature>
<comment type="similarity">
    <text evidence="1">Belongs to the peptidase C40 family.</text>
</comment>